<organism evidence="2 3">
    <name type="scientific">Ralstonia mojiangensis</name>
    <dbReference type="NCBI Taxonomy" id="2953895"/>
    <lineage>
        <taxon>Bacteria</taxon>
        <taxon>Pseudomonadati</taxon>
        <taxon>Pseudomonadota</taxon>
        <taxon>Betaproteobacteria</taxon>
        <taxon>Burkholderiales</taxon>
        <taxon>Burkholderiaceae</taxon>
        <taxon>Ralstonia</taxon>
    </lineage>
</organism>
<proteinExistence type="predicted"/>
<dbReference type="EMBL" id="JAOCQJ010000004">
    <property type="protein sequence ID" value="MCT7317407.1"/>
    <property type="molecule type" value="Genomic_DNA"/>
</dbReference>
<dbReference type="Proteomes" id="UP001164374">
    <property type="component" value="Unassembled WGS sequence"/>
</dbReference>
<protein>
    <submittedName>
        <fullName evidence="2">DUF6471 domain-containing protein</fullName>
    </submittedName>
</protein>
<gene>
    <name evidence="2" type="ORF">N5I87_15470</name>
</gene>
<sequence>MNATPLNASVPADGAAYAEWEDRAKELVLWGMAQRKLTYKELARRLERYGIDESADQINRKVNRKRFSAAFLLACLAAMEVESMPVPAKSTQRKLRPPR</sequence>
<accession>A0AAE3I659</accession>
<dbReference type="AlphaFoldDB" id="A0AAE3I659"/>
<name>A0AAE3I659_9RALS</name>
<feature type="domain" description="DUF6471" evidence="1">
    <location>
        <begin position="20"/>
        <end position="83"/>
    </location>
</feature>
<evidence type="ECO:0000313" key="3">
    <source>
        <dbReference type="Proteomes" id="UP001164374"/>
    </source>
</evidence>
<comment type="caution">
    <text evidence="2">The sequence shown here is derived from an EMBL/GenBank/DDBJ whole genome shotgun (WGS) entry which is preliminary data.</text>
</comment>
<evidence type="ECO:0000313" key="2">
    <source>
        <dbReference type="EMBL" id="MCT7317407.1"/>
    </source>
</evidence>
<dbReference type="InterPro" id="IPR045526">
    <property type="entry name" value="DUF6471"/>
</dbReference>
<evidence type="ECO:0000259" key="1">
    <source>
        <dbReference type="Pfam" id="PF20075"/>
    </source>
</evidence>
<reference evidence="2" key="1">
    <citation type="journal article" date="2023" name="Front. Microbiol.">
        <title>Ralstonia chuxiongensis sp. nov., Ralstonia mojiangensis sp. nov., and Ralstonia soli sp. nov., isolated from tobacco fields, are three novel species in the family Burkholderiaceae.</title>
        <authorList>
            <person name="Lu C.H."/>
            <person name="Zhang Y.Y."/>
            <person name="Jiang N."/>
            <person name="Chen W."/>
            <person name="Shao X."/>
            <person name="Zhao Z.M."/>
            <person name="Lu W.L."/>
            <person name="Hu X."/>
            <person name="Xi Y.X."/>
            <person name="Zou S.Y."/>
            <person name="Wei Q.J."/>
            <person name="Lin Z.L."/>
            <person name="Gong L."/>
            <person name="Gai X.T."/>
            <person name="Zhang L.Q."/>
            <person name="Li J.Y."/>
            <person name="Jin Y."/>
            <person name="Xia Z.Y."/>
        </authorList>
    </citation>
    <scope>NUCLEOTIDE SEQUENCE</scope>
    <source>
        <strain evidence="2">22TCCZM01-4</strain>
    </source>
</reference>
<reference evidence="2" key="2">
    <citation type="submission" date="2023-02" db="EMBL/GenBank/DDBJ databases">
        <authorList>
            <person name="Lu C.-H."/>
        </authorList>
    </citation>
    <scope>NUCLEOTIDE SEQUENCE</scope>
    <source>
        <strain evidence="2">22TCCZM01-4</strain>
    </source>
</reference>
<dbReference type="RefSeq" id="WP_260800121.1">
    <property type="nucleotide sequence ID" value="NZ_JAOCQJ010000004.1"/>
</dbReference>
<dbReference type="Pfam" id="PF20075">
    <property type="entry name" value="DUF6471"/>
    <property type="match status" value="1"/>
</dbReference>